<protein>
    <submittedName>
        <fullName evidence="1">Uncharacterized protein</fullName>
    </submittedName>
</protein>
<dbReference type="Proteomes" id="UP000770717">
    <property type="component" value="Unassembled WGS sequence"/>
</dbReference>
<gene>
    <name evidence="1" type="ORF">GDO78_005252</name>
</gene>
<comment type="caution">
    <text evidence="1">The sequence shown here is derived from an EMBL/GenBank/DDBJ whole genome shotgun (WGS) entry which is preliminary data.</text>
</comment>
<evidence type="ECO:0000313" key="2">
    <source>
        <dbReference type="Proteomes" id="UP000770717"/>
    </source>
</evidence>
<sequence length="86" mass="9753">MLYEDEMNFHSLQNIAGSWSLCSLAHWMPFPGHVPQTADWTVIYPSSSIMEATAARRFDGTEHKGYCRRTHHSCKSCPNHASNEAN</sequence>
<dbReference type="EMBL" id="WNTK01000002">
    <property type="protein sequence ID" value="KAG9489156.1"/>
    <property type="molecule type" value="Genomic_DNA"/>
</dbReference>
<dbReference type="AlphaFoldDB" id="A0A8J6KED8"/>
<keyword evidence="2" id="KW-1185">Reference proteome</keyword>
<name>A0A8J6KED8_ELECQ</name>
<organism evidence="1 2">
    <name type="scientific">Eleutherodactylus coqui</name>
    <name type="common">Puerto Rican coqui</name>
    <dbReference type="NCBI Taxonomy" id="57060"/>
    <lineage>
        <taxon>Eukaryota</taxon>
        <taxon>Metazoa</taxon>
        <taxon>Chordata</taxon>
        <taxon>Craniata</taxon>
        <taxon>Vertebrata</taxon>
        <taxon>Euteleostomi</taxon>
        <taxon>Amphibia</taxon>
        <taxon>Batrachia</taxon>
        <taxon>Anura</taxon>
        <taxon>Neobatrachia</taxon>
        <taxon>Hyloidea</taxon>
        <taxon>Eleutherodactylidae</taxon>
        <taxon>Eleutherodactylinae</taxon>
        <taxon>Eleutherodactylus</taxon>
        <taxon>Eleutherodactylus</taxon>
    </lineage>
</organism>
<reference evidence="1" key="1">
    <citation type="thesis" date="2020" institute="ProQuest LLC" country="789 East Eisenhower Parkway, Ann Arbor, MI, USA">
        <title>Comparative Genomics and Chromosome Evolution.</title>
        <authorList>
            <person name="Mudd A.B."/>
        </authorList>
    </citation>
    <scope>NUCLEOTIDE SEQUENCE</scope>
    <source>
        <strain evidence="1">HN-11 Male</strain>
        <tissue evidence="1">Kidney and liver</tissue>
    </source>
</reference>
<accession>A0A8J6KED8</accession>
<evidence type="ECO:0000313" key="1">
    <source>
        <dbReference type="EMBL" id="KAG9489156.1"/>
    </source>
</evidence>
<proteinExistence type="predicted"/>